<evidence type="ECO:0000256" key="5">
    <source>
        <dbReference type="ARBA" id="ARBA00022692"/>
    </source>
</evidence>
<keyword evidence="4" id="KW-1003">Cell membrane</keyword>
<feature type="transmembrane region" description="Helical" evidence="8">
    <location>
        <begin position="183"/>
        <end position="203"/>
    </location>
</feature>
<dbReference type="GO" id="GO:0033214">
    <property type="term" value="P:siderophore-iron import into cell"/>
    <property type="evidence" value="ECO:0007669"/>
    <property type="project" value="TreeGrafter"/>
</dbReference>
<evidence type="ECO:0000313" key="10">
    <source>
        <dbReference type="EMBL" id="AMU95644.1"/>
    </source>
</evidence>
<accession>A0A142W0T1</accession>
<dbReference type="PANTHER" id="PTHR30472:SF25">
    <property type="entry name" value="ABC TRANSPORTER PERMEASE PROTEIN MJ0876-RELATED"/>
    <property type="match status" value="1"/>
</dbReference>
<dbReference type="PANTHER" id="PTHR30472">
    <property type="entry name" value="FERRIC ENTEROBACTIN TRANSPORT SYSTEM PERMEASE PROTEIN"/>
    <property type="match status" value="1"/>
</dbReference>
<dbReference type="GO" id="GO:0022857">
    <property type="term" value="F:transmembrane transporter activity"/>
    <property type="evidence" value="ECO:0007669"/>
    <property type="project" value="InterPro"/>
</dbReference>
<dbReference type="Pfam" id="PF01032">
    <property type="entry name" value="FecCD"/>
    <property type="match status" value="1"/>
</dbReference>
<feature type="transmembrane region" description="Helical" evidence="8">
    <location>
        <begin position="140"/>
        <end position="163"/>
    </location>
</feature>
<feature type="transmembrane region" description="Helical" evidence="8">
    <location>
        <begin position="84"/>
        <end position="104"/>
    </location>
</feature>
<evidence type="ECO:0000256" key="9">
    <source>
        <dbReference type="SAM" id="SignalP"/>
    </source>
</evidence>
<keyword evidence="3" id="KW-0813">Transport</keyword>
<keyword evidence="5 8" id="KW-0812">Transmembrane</keyword>
<dbReference type="InterPro" id="IPR037294">
    <property type="entry name" value="ABC_BtuC-like"/>
</dbReference>
<dbReference type="RefSeq" id="WP_062902182.1">
    <property type="nucleotide sequence ID" value="NZ_CP013342.1"/>
</dbReference>
<evidence type="ECO:0000256" key="2">
    <source>
        <dbReference type="ARBA" id="ARBA00007935"/>
    </source>
</evidence>
<evidence type="ECO:0000313" key="11">
    <source>
        <dbReference type="Proteomes" id="UP000076234"/>
    </source>
</evidence>
<reference evidence="11" key="1">
    <citation type="submission" date="2015-11" db="EMBL/GenBank/DDBJ databases">
        <title>Complete genome sequence of a polyethylene glycol-degrading strain Sphingopyxis terrae strain 203-1 (NBRC 15098).</title>
        <authorList>
            <person name="Yoshiyuki O."/>
            <person name="Shouta N."/>
            <person name="Nagata Y."/>
            <person name="Numata M."/>
            <person name="Tsuchikane K."/>
            <person name="Hosoyama A."/>
            <person name="Yamazoe A."/>
            <person name="Tsuda M."/>
            <person name="Fujita N."/>
            <person name="Kawai F."/>
        </authorList>
    </citation>
    <scope>NUCLEOTIDE SEQUENCE [LARGE SCALE GENOMIC DNA]</scope>
    <source>
        <strain evidence="11">203-1</strain>
    </source>
</reference>
<protein>
    <submittedName>
        <fullName evidence="10">ABC transporter permease</fullName>
    </submittedName>
</protein>
<evidence type="ECO:0000256" key="3">
    <source>
        <dbReference type="ARBA" id="ARBA00022448"/>
    </source>
</evidence>
<feature type="chain" id="PRO_5007502630" evidence="9">
    <location>
        <begin position="22"/>
        <end position="328"/>
    </location>
</feature>
<feature type="transmembrane region" description="Helical" evidence="8">
    <location>
        <begin position="302"/>
        <end position="319"/>
    </location>
</feature>
<dbReference type="Proteomes" id="UP000076234">
    <property type="component" value="Chromosome"/>
</dbReference>
<evidence type="ECO:0000256" key="7">
    <source>
        <dbReference type="ARBA" id="ARBA00023136"/>
    </source>
</evidence>
<dbReference type="AlphaFoldDB" id="A0A142W0T1"/>
<feature type="signal peptide" evidence="9">
    <location>
        <begin position="1"/>
        <end position="21"/>
    </location>
</feature>
<keyword evidence="9" id="KW-0732">Signal</keyword>
<keyword evidence="7 8" id="KW-0472">Membrane</keyword>
<gene>
    <name evidence="10" type="ORF">AOA14_13600</name>
</gene>
<feature type="transmembrane region" description="Helical" evidence="8">
    <location>
        <begin position="277"/>
        <end position="295"/>
    </location>
</feature>
<keyword evidence="6 8" id="KW-1133">Transmembrane helix</keyword>
<evidence type="ECO:0000256" key="8">
    <source>
        <dbReference type="SAM" id="Phobius"/>
    </source>
</evidence>
<dbReference type="KEGG" id="ster:AOA14_13600"/>
<proteinExistence type="inferred from homology"/>
<evidence type="ECO:0000256" key="4">
    <source>
        <dbReference type="ARBA" id="ARBA00022475"/>
    </source>
</evidence>
<dbReference type="STRING" id="1219058.AOA14_13600"/>
<comment type="similarity">
    <text evidence="2">Belongs to the binding-protein-dependent transport system permease family. FecCD subfamily.</text>
</comment>
<dbReference type="Gene3D" id="1.10.3470.10">
    <property type="entry name" value="ABC transporter involved in vitamin B12 uptake, BtuC"/>
    <property type="match status" value="1"/>
</dbReference>
<dbReference type="InterPro" id="IPR000522">
    <property type="entry name" value="ABC_transptr_permease_BtuC"/>
</dbReference>
<dbReference type="EMBL" id="CP013342">
    <property type="protein sequence ID" value="AMU95644.1"/>
    <property type="molecule type" value="Genomic_DNA"/>
</dbReference>
<feature type="transmembrane region" description="Helical" evidence="8">
    <location>
        <begin position="110"/>
        <end position="128"/>
    </location>
</feature>
<feature type="transmembrane region" description="Helical" evidence="8">
    <location>
        <begin position="55"/>
        <end position="72"/>
    </location>
</feature>
<name>A0A142W0T1_9SPHN</name>
<dbReference type="GO" id="GO:0005886">
    <property type="term" value="C:plasma membrane"/>
    <property type="evidence" value="ECO:0007669"/>
    <property type="project" value="UniProtKB-SubCell"/>
</dbReference>
<evidence type="ECO:0000256" key="1">
    <source>
        <dbReference type="ARBA" id="ARBA00004651"/>
    </source>
</evidence>
<comment type="subcellular location">
    <subcellularLocation>
        <location evidence="1">Cell membrane</location>
        <topology evidence="1">Multi-pass membrane protein</topology>
    </subcellularLocation>
</comment>
<organism evidence="10 11">
    <name type="scientific">Sphingopyxis terrae subsp. terrae NBRC 15098</name>
    <dbReference type="NCBI Taxonomy" id="1219058"/>
    <lineage>
        <taxon>Bacteria</taxon>
        <taxon>Pseudomonadati</taxon>
        <taxon>Pseudomonadota</taxon>
        <taxon>Alphaproteobacteria</taxon>
        <taxon>Sphingomonadales</taxon>
        <taxon>Sphingomonadaceae</taxon>
        <taxon>Sphingopyxis</taxon>
    </lineage>
</organism>
<dbReference type="SUPFAM" id="SSF81345">
    <property type="entry name" value="ABC transporter involved in vitamin B12 uptake, BtuC"/>
    <property type="match status" value="1"/>
</dbReference>
<dbReference type="CDD" id="cd06550">
    <property type="entry name" value="TM_ABC_iron-siderophores_like"/>
    <property type="match status" value="1"/>
</dbReference>
<evidence type="ECO:0000256" key="6">
    <source>
        <dbReference type="ARBA" id="ARBA00022989"/>
    </source>
</evidence>
<reference evidence="10 11" key="2">
    <citation type="journal article" date="2016" name="Genome Announc.">
        <title>Complete Genome Sequence of Sphingopyxis terrae Strain 203-1 (NBRC 111660), a Polyethylene Glycol Degrader.</title>
        <authorList>
            <person name="Ohtsubo Y."/>
            <person name="Nonoyama S."/>
            <person name="Nagata Y."/>
            <person name="Numata M."/>
            <person name="Tsuchikane K."/>
            <person name="Hosoyama A."/>
            <person name="Yamazoe A."/>
            <person name="Tsuda M."/>
            <person name="Fujita N."/>
            <person name="Kawai F."/>
        </authorList>
    </citation>
    <scope>NUCLEOTIDE SEQUENCE [LARGE SCALE GENOMIC DNA]</scope>
    <source>
        <strain evidence="10 11">203-1</strain>
    </source>
</reference>
<sequence>MTRLNLTLAALLLLAALLALATGPDGVSPTLFADWLGGHDPAATIILADIRLPRVLSAAVVGASLGLCGAALQGLTRNPLAEPGILGVSAAATLGATLTLYFGLAALFPWALALGAIAGAALATLLLASAAVRTQGMASLILVGVGLSSLAGALMALILNFAPNPFSLSDLVNWTLGSVANRSLADLAMTAPLILVGALFLFAQRANLSLLTLGETAAAAHGLDARRTRIAIVAGTGIATGAAVALAGAVGFVGIVAPHLVRPWTGHDPGRTLAPSAWLGALLLVLADLVVRILPTDNELRLGVVAALAGAPMFTLIVLRRGRGGAHD</sequence>
<feature type="transmembrane region" description="Helical" evidence="8">
    <location>
        <begin position="230"/>
        <end position="257"/>
    </location>
</feature>